<dbReference type="PeptideAtlas" id="G5EDI3"/>
<keyword evidence="1" id="KW-0479">Metal-binding</keyword>
<dbReference type="STRING" id="6239.F33A8.6.1"/>
<feature type="compositionally biased region" description="Basic and acidic residues" evidence="5">
    <location>
        <begin position="1"/>
        <end position="11"/>
    </location>
</feature>
<comment type="similarity">
    <text evidence="4">Belongs to the PP2C family.</text>
</comment>
<dbReference type="KEGG" id="cel:CELE_F33A8.6"/>
<evidence type="ECO:0000256" key="4">
    <source>
        <dbReference type="RuleBase" id="RU003465"/>
    </source>
</evidence>
<dbReference type="GO" id="GO:0046872">
    <property type="term" value="F:metal ion binding"/>
    <property type="evidence" value="ECO:0007669"/>
    <property type="project" value="UniProtKB-KW"/>
</dbReference>
<evidence type="ECO:0000256" key="2">
    <source>
        <dbReference type="ARBA" id="ARBA00022801"/>
    </source>
</evidence>
<dbReference type="AlphaFoldDB" id="G5EDI3"/>
<evidence type="ECO:0000313" key="8">
    <source>
        <dbReference type="Proteomes" id="UP000001940"/>
    </source>
</evidence>
<organism evidence="7 8">
    <name type="scientific">Caenorhabditis elegans</name>
    <dbReference type="NCBI Taxonomy" id="6239"/>
    <lineage>
        <taxon>Eukaryota</taxon>
        <taxon>Metazoa</taxon>
        <taxon>Ecdysozoa</taxon>
        <taxon>Nematoda</taxon>
        <taxon>Chromadorea</taxon>
        <taxon>Rhabditida</taxon>
        <taxon>Rhabditina</taxon>
        <taxon>Rhabditomorpha</taxon>
        <taxon>Rhabditoidea</taxon>
        <taxon>Rhabditidae</taxon>
        <taxon>Peloderinae</taxon>
        <taxon>Caenorhabditis</taxon>
    </lineage>
</organism>
<dbReference type="Pfam" id="PF00481">
    <property type="entry name" value="PP2C"/>
    <property type="match status" value="1"/>
</dbReference>
<dbReference type="EMBL" id="BX284602">
    <property type="protein sequence ID" value="CAB04260.2"/>
    <property type="molecule type" value="Genomic_DNA"/>
</dbReference>
<keyword evidence="3 4" id="KW-0904">Protein phosphatase</keyword>
<gene>
    <name evidence="7 9" type="primary">ilkp-1</name>
    <name evidence="7" type="ORF">CELE_F33A8.6</name>
    <name evidence="9" type="ORF">F33A8.6</name>
</gene>
<dbReference type="InterPro" id="IPR036457">
    <property type="entry name" value="PPM-type-like_dom_sf"/>
</dbReference>
<dbReference type="PROSITE" id="PS51746">
    <property type="entry name" value="PPM_2"/>
    <property type="match status" value="1"/>
</dbReference>
<dbReference type="FunFam" id="3.60.40.10:FF:000156">
    <property type="entry name" value="Integrin-linked kinase-associated serine/threonine phosphatase 2C"/>
    <property type="match status" value="1"/>
</dbReference>
<dbReference type="Bgee" id="WBGene00009354">
    <property type="expression patterns" value="Expressed in embryo and 4 other cell types or tissues"/>
</dbReference>
<dbReference type="PANTHER" id="PTHR47992">
    <property type="entry name" value="PROTEIN PHOSPHATASE"/>
    <property type="match status" value="1"/>
</dbReference>
<dbReference type="InterPro" id="IPR015655">
    <property type="entry name" value="PP2C"/>
</dbReference>
<dbReference type="GO" id="GO:0004722">
    <property type="term" value="F:protein serine/threonine phosphatase activity"/>
    <property type="evidence" value="ECO:0000318"/>
    <property type="project" value="GO_Central"/>
</dbReference>
<sequence>MYSDSRKRSSDDLIDNSDESKKPKESRNLYCTLAAYGCRKGERADMQDTHIMLPKFDLGTEKSFLSRASFFAIFDGHAGPRAAEHCQSQMGKTVKEKLAKFSDFPTLTKSLKQTFTESYKAVDDGFLAIAKQNKPIWKDGTTATTMIILNNVIYVANIGDSRAVVARKKEDGSFAPVCLTVDHDPMSHDERMRIQKAGAVVKDGRINGVIEVSRSIGDLPFKSLGIISTPDLKKLTLTKNDLFAIIACDGLWKSFSNLEAVSFAVEQLEAAKKTDIEQEPNESREAAELRVVAEKLAAEAVRRKCGDNVSVIIVKLELIDSE</sequence>
<reference evidence="7 8" key="1">
    <citation type="journal article" date="1998" name="Science">
        <title>Genome sequence of the nematode C. elegans: a platform for investigating biology.</title>
        <authorList>
            <consortium name="The C. elegans sequencing consortium"/>
            <person name="Sulson J.E."/>
            <person name="Waterston R."/>
        </authorList>
    </citation>
    <scope>NUCLEOTIDE SEQUENCE [LARGE SCALE GENOMIC DNA]</scope>
    <source>
        <strain evidence="7 8">Bristol N2</strain>
    </source>
</reference>
<dbReference type="WormBase" id="F33A8.6">
    <property type="protein sequence ID" value="CE47344"/>
    <property type="gene ID" value="WBGene00009354"/>
    <property type="gene designation" value="ilkp-1"/>
</dbReference>
<dbReference type="RefSeq" id="NP_496370.2">
    <property type="nucleotide sequence ID" value="NM_063969.3"/>
</dbReference>
<keyword evidence="2 4" id="KW-0378">Hydrolase</keyword>
<dbReference type="InParanoid" id="G5EDI3"/>
<proteinExistence type="evidence at protein level"/>
<dbReference type="FunCoup" id="G5EDI3">
    <property type="interactions" value="2395"/>
</dbReference>
<dbReference type="Gene3D" id="3.60.40.10">
    <property type="entry name" value="PPM-type phosphatase domain"/>
    <property type="match status" value="1"/>
</dbReference>
<dbReference type="SMR" id="G5EDI3"/>
<dbReference type="HOGENOM" id="CLU_013173_1_6_1"/>
<feature type="domain" description="PPM-type phosphatase" evidence="6">
    <location>
        <begin position="32"/>
        <end position="316"/>
    </location>
</feature>
<feature type="region of interest" description="Disordered" evidence="5">
    <location>
        <begin position="1"/>
        <end position="23"/>
    </location>
</feature>
<dbReference type="OMA" id="NFSCFCL"/>
<dbReference type="OrthoDB" id="10264738at2759"/>
<evidence type="ECO:0000256" key="3">
    <source>
        <dbReference type="ARBA" id="ARBA00022912"/>
    </source>
</evidence>
<evidence type="ECO:0000256" key="5">
    <source>
        <dbReference type="SAM" id="MobiDB-lite"/>
    </source>
</evidence>
<dbReference type="SUPFAM" id="SSF81606">
    <property type="entry name" value="PP2C-like"/>
    <property type="match status" value="1"/>
</dbReference>
<dbReference type="eggNOG" id="KOG0698">
    <property type="taxonomic scope" value="Eukaryota"/>
</dbReference>
<dbReference type="InterPro" id="IPR000222">
    <property type="entry name" value="PP2C_BS"/>
</dbReference>
<name>G5EDI3_CAEEL</name>
<evidence type="ECO:0000259" key="6">
    <source>
        <dbReference type="PROSITE" id="PS51746"/>
    </source>
</evidence>
<dbReference type="PhylomeDB" id="G5EDI3"/>
<evidence type="ECO:0007829" key="10">
    <source>
        <dbReference type="PeptideAtlas" id="G5EDI3"/>
    </source>
</evidence>
<evidence type="ECO:0000256" key="1">
    <source>
        <dbReference type="ARBA" id="ARBA00022723"/>
    </source>
</evidence>
<dbReference type="PaxDb" id="6239-F33A8.6"/>
<keyword evidence="8" id="KW-1185">Reference proteome</keyword>
<dbReference type="Proteomes" id="UP000001940">
    <property type="component" value="Chromosome II"/>
</dbReference>
<keyword evidence="10" id="KW-1267">Proteomics identification</keyword>
<evidence type="ECO:0000313" key="7">
    <source>
        <dbReference type="EMBL" id="CAB04260.2"/>
    </source>
</evidence>
<dbReference type="GO" id="GO:0007165">
    <property type="term" value="P:signal transduction"/>
    <property type="evidence" value="ECO:0000318"/>
    <property type="project" value="GO_Central"/>
</dbReference>
<dbReference type="InterPro" id="IPR001932">
    <property type="entry name" value="PPM-type_phosphatase-like_dom"/>
</dbReference>
<evidence type="ECO:0000313" key="9">
    <source>
        <dbReference type="WormBase" id="F33A8.6"/>
    </source>
</evidence>
<dbReference type="CDD" id="cd00143">
    <property type="entry name" value="PP2Cc"/>
    <property type="match status" value="1"/>
</dbReference>
<protein>
    <submittedName>
        <fullName evidence="7">PPM-type phosphatase domain-containing protein</fullName>
    </submittedName>
</protein>
<dbReference type="CTD" id="185220"/>
<dbReference type="GeneID" id="185220"/>
<dbReference type="SMART" id="SM00332">
    <property type="entry name" value="PP2Cc"/>
    <property type="match status" value="1"/>
</dbReference>
<dbReference type="AGR" id="WB:WBGene00009354"/>
<accession>G5EDI3</accession>
<dbReference type="PROSITE" id="PS01032">
    <property type="entry name" value="PPM_1"/>
    <property type="match status" value="1"/>
</dbReference>